<sequence>MSRIAGLPEDNTGYGTKEYWEQRYASEGQDSSFDWFLQPEYLLPLLEPYLSECGKGKDVRVLMLGCGNSLLGEFYSATLIDQMRARHAELRPDMRWEEMDIRDLKFDEGDFDIVLDKGTMDAMLTSKGDVWNPPEEDVHNCRKEVEEAVRVLAKQKGSRFLYATFGQPHFRKRYMLDHPGFELSHTDIGPPEGFSYFLYDLKWVGSGSS</sequence>
<dbReference type="Proteomes" id="UP001241377">
    <property type="component" value="Unassembled WGS sequence"/>
</dbReference>
<evidence type="ECO:0000313" key="1">
    <source>
        <dbReference type="EMBL" id="KAJ9102871.1"/>
    </source>
</evidence>
<gene>
    <name evidence="1" type="ORF">QFC19_004599</name>
</gene>
<evidence type="ECO:0000313" key="2">
    <source>
        <dbReference type="Proteomes" id="UP001241377"/>
    </source>
</evidence>
<proteinExistence type="predicted"/>
<keyword evidence="2" id="KW-1185">Reference proteome</keyword>
<protein>
    <submittedName>
        <fullName evidence="1">Uncharacterized protein</fullName>
    </submittedName>
</protein>
<organism evidence="1 2">
    <name type="scientific">Naganishia cerealis</name>
    <dbReference type="NCBI Taxonomy" id="610337"/>
    <lineage>
        <taxon>Eukaryota</taxon>
        <taxon>Fungi</taxon>
        <taxon>Dikarya</taxon>
        <taxon>Basidiomycota</taxon>
        <taxon>Agaricomycotina</taxon>
        <taxon>Tremellomycetes</taxon>
        <taxon>Filobasidiales</taxon>
        <taxon>Filobasidiaceae</taxon>
        <taxon>Naganishia</taxon>
    </lineage>
</organism>
<name>A0ACC2VVQ9_9TREE</name>
<dbReference type="EMBL" id="JASBWR010000049">
    <property type="protein sequence ID" value="KAJ9102871.1"/>
    <property type="molecule type" value="Genomic_DNA"/>
</dbReference>
<accession>A0ACC2VVQ9</accession>
<reference evidence="1" key="1">
    <citation type="submission" date="2023-04" db="EMBL/GenBank/DDBJ databases">
        <title>Draft Genome sequencing of Naganishia species isolated from polar environments using Oxford Nanopore Technology.</title>
        <authorList>
            <person name="Leo P."/>
            <person name="Venkateswaran K."/>
        </authorList>
    </citation>
    <scope>NUCLEOTIDE SEQUENCE</scope>
    <source>
        <strain evidence="1">MNA-CCFEE 5261</strain>
    </source>
</reference>
<comment type="caution">
    <text evidence="1">The sequence shown here is derived from an EMBL/GenBank/DDBJ whole genome shotgun (WGS) entry which is preliminary data.</text>
</comment>